<dbReference type="InterPro" id="IPR050108">
    <property type="entry name" value="CDK"/>
</dbReference>
<evidence type="ECO:0000259" key="10">
    <source>
        <dbReference type="PROSITE" id="PS50011"/>
    </source>
</evidence>
<evidence type="ECO:0000256" key="2">
    <source>
        <dbReference type="ARBA" id="ARBA00022527"/>
    </source>
</evidence>
<name>A0A8H6XGM5_9AGAR</name>
<sequence length="1123" mass="123867">MSQSNYIPGNSKSSASLGEGTYATVYKGRSRTTNEIVALKEINLDAEEGTPSTAIREISLMKELKHVNIVRLHDVIHTETKLILIFEFCEQDLKKYMDQHGNQHGNNRGALDPATVKSFMFQLLKGTNFCHENQVLHRDLKPQNLLINRKGELKLGDFGLARAFGVPVNTFSNEVVTLWYRAPDVLLGSRTYSTSIDVWSCGCIFAEMISGVPLFRGKDTQDQLLHIIRILGTPSDQQLAKMAKDSPEITLKPFPRCPKVDLQQVLPKASPAAIDLLERLLKFDPAERLSAVDALSHPYFTETANDMAFGMNIPPGSMPPPNFNFPHPNRHQQRAHAQPGAQQYSNPPPIAQRVYNFDHHHMQHPVHVPHIDQKRHAFLHDAGSDYAYGLGDTAFQQQCSTEYPSLMSTTYLDYAASAPPPVSTFHRISEKIATTLYTNPHSRSSSSVATSLEIEQCRGQVLEDLFGLDDAQKRSQWDVIFTAGATASMKLVGEAFPWQAGTSKYYYLKQSHTSLVGVRGCALSRGAVVAAMDIDDMLESPQAKSDSSPTLFAYPAQCNATGQRLGLGYGIHLKRRHPNTCILLDAAAYLSTAVLELGSVPLDQAPDFIACSFYKIVGYPTGLGCLVVKRSSASFLQRSGYFGGGTIDAISVFSPFWSQPRRSLVPGPIHERFEDGTLPFLNIIALGHALDTHRRLYQSHRHVSKHVSALLRFTTRELSLIHHANGRPVVRLHRAFGNSEYLEEPGPTIGFSLFGPSSEFVGHVHLEQLATINGFQIRTGGLCNTGALASAFDISDQDLMYEYNRGRSCWDDEEFSGAENRPLGMARISFGASSTIDDVLQWVSFIRRYFVVSEPVIALSKPLTTPKASASAVASLQTLMLYPIKSCGGQSLPKSSSWEIIPTGLLYDREWLLMDTSSGKTLSQKQYPRMALVRPSIDLNRRKLVVCAPDMTDLVLPLDMSETDDELSANVCSDVVAVTSSGGAADEWFSTFLGVQCTLHRLSGGASRHAHFDRATGSVPILLSNESPFLLITRPSVDQVNQWIKENSGGTSLDEPVHPRLFPRQLPPRRVHVHITAAAAALLRGYGRPPSHRYGDLPGARALSALSHGLRESEDRVQDEGTI</sequence>
<dbReference type="Pfam" id="PF03476">
    <property type="entry name" value="MOSC_N"/>
    <property type="match status" value="1"/>
</dbReference>
<dbReference type="Gene3D" id="1.10.510.10">
    <property type="entry name" value="Transferase(Phosphotransferase) domain 1"/>
    <property type="match status" value="1"/>
</dbReference>
<keyword evidence="7 9" id="KW-0067">ATP-binding</keyword>
<evidence type="ECO:0000256" key="3">
    <source>
        <dbReference type="ARBA" id="ARBA00022618"/>
    </source>
</evidence>
<evidence type="ECO:0000256" key="7">
    <source>
        <dbReference type="ARBA" id="ARBA00022840"/>
    </source>
</evidence>
<evidence type="ECO:0000313" key="11">
    <source>
        <dbReference type="EMBL" id="KAF7340084.1"/>
    </source>
</evidence>
<protein>
    <submittedName>
        <fullName evidence="11">Molybdenum cofactor sulfurase</fullName>
    </submittedName>
</protein>
<dbReference type="SUPFAM" id="SSF141673">
    <property type="entry name" value="MOSC N-terminal domain-like"/>
    <property type="match status" value="1"/>
</dbReference>
<dbReference type="GO" id="GO:0005634">
    <property type="term" value="C:nucleus"/>
    <property type="evidence" value="ECO:0007669"/>
    <property type="project" value="TreeGrafter"/>
</dbReference>
<dbReference type="InterPro" id="IPR011009">
    <property type="entry name" value="Kinase-like_dom_sf"/>
</dbReference>
<accession>A0A8H6XGM5</accession>
<gene>
    <name evidence="11" type="ORF">MVEN_01926500</name>
</gene>
<dbReference type="GO" id="GO:0005737">
    <property type="term" value="C:cytoplasm"/>
    <property type="evidence" value="ECO:0007669"/>
    <property type="project" value="TreeGrafter"/>
</dbReference>
<dbReference type="FunFam" id="1.10.510.10:FF:000611">
    <property type="entry name" value="CMGC family protein kinase"/>
    <property type="match status" value="1"/>
</dbReference>
<keyword evidence="8" id="KW-0131">Cell cycle</keyword>
<organism evidence="11 12">
    <name type="scientific">Mycena venus</name>
    <dbReference type="NCBI Taxonomy" id="2733690"/>
    <lineage>
        <taxon>Eukaryota</taxon>
        <taxon>Fungi</taxon>
        <taxon>Dikarya</taxon>
        <taxon>Basidiomycota</taxon>
        <taxon>Agaricomycotina</taxon>
        <taxon>Agaricomycetes</taxon>
        <taxon>Agaricomycetidae</taxon>
        <taxon>Agaricales</taxon>
        <taxon>Marasmiineae</taxon>
        <taxon>Mycenaceae</taxon>
        <taxon>Mycena</taxon>
    </lineage>
</organism>
<dbReference type="FunFam" id="3.30.200.20:FF:000144">
    <property type="entry name" value="Cyclin-dependent kinase 5"/>
    <property type="match status" value="1"/>
</dbReference>
<dbReference type="PROSITE" id="PS00108">
    <property type="entry name" value="PROTEIN_KINASE_ST"/>
    <property type="match status" value="1"/>
</dbReference>
<dbReference type="InterPro" id="IPR008271">
    <property type="entry name" value="Ser/Thr_kinase_AS"/>
</dbReference>
<dbReference type="PANTHER" id="PTHR24056:SF46">
    <property type="entry name" value="CYCLIN-DEPENDENT KINASE 5"/>
    <property type="match status" value="1"/>
</dbReference>
<dbReference type="PROSITE" id="PS50011">
    <property type="entry name" value="PROTEIN_KINASE_DOM"/>
    <property type="match status" value="1"/>
</dbReference>
<evidence type="ECO:0000256" key="5">
    <source>
        <dbReference type="ARBA" id="ARBA00022741"/>
    </source>
</evidence>
<dbReference type="InterPro" id="IPR005303">
    <property type="entry name" value="MOCOS_middle"/>
</dbReference>
<dbReference type="PANTHER" id="PTHR24056">
    <property type="entry name" value="CELL DIVISION PROTEIN KINASE"/>
    <property type="match status" value="1"/>
</dbReference>
<evidence type="ECO:0000256" key="9">
    <source>
        <dbReference type="PROSITE-ProRule" id="PRU10141"/>
    </source>
</evidence>
<evidence type="ECO:0000256" key="4">
    <source>
        <dbReference type="ARBA" id="ARBA00022679"/>
    </source>
</evidence>
<dbReference type="InterPro" id="IPR015421">
    <property type="entry name" value="PyrdxlP-dep_Trfase_major"/>
</dbReference>
<dbReference type="OrthoDB" id="10264306at2759"/>
<dbReference type="Proteomes" id="UP000620124">
    <property type="component" value="Unassembled WGS sequence"/>
</dbReference>
<proteinExistence type="inferred from homology"/>
<dbReference type="InterPro" id="IPR000719">
    <property type="entry name" value="Prot_kinase_dom"/>
</dbReference>
<dbReference type="InterPro" id="IPR017441">
    <property type="entry name" value="Protein_kinase_ATP_BS"/>
</dbReference>
<dbReference type="PROSITE" id="PS00107">
    <property type="entry name" value="PROTEIN_KINASE_ATP"/>
    <property type="match status" value="1"/>
</dbReference>
<dbReference type="Pfam" id="PF00069">
    <property type="entry name" value="Pkinase"/>
    <property type="match status" value="1"/>
</dbReference>
<reference evidence="11" key="1">
    <citation type="submission" date="2020-05" db="EMBL/GenBank/DDBJ databases">
        <title>Mycena genomes resolve the evolution of fungal bioluminescence.</title>
        <authorList>
            <person name="Tsai I.J."/>
        </authorList>
    </citation>
    <scope>NUCLEOTIDE SEQUENCE</scope>
    <source>
        <strain evidence="11">CCC161011</strain>
    </source>
</reference>
<dbReference type="SUPFAM" id="SSF56112">
    <property type="entry name" value="Protein kinase-like (PK-like)"/>
    <property type="match status" value="1"/>
</dbReference>
<dbReference type="SMART" id="SM00220">
    <property type="entry name" value="S_TKc"/>
    <property type="match status" value="1"/>
</dbReference>
<dbReference type="GO" id="GO:0051301">
    <property type="term" value="P:cell division"/>
    <property type="evidence" value="ECO:0007669"/>
    <property type="project" value="UniProtKB-KW"/>
</dbReference>
<keyword evidence="5 9" id="KW-0547">Nucleotide-binding</keyword>
<keyword evidence="6" id="KW-0418">Kinase</keyword>
<dbReference type="Pfam" id="PF00266">
    <property type="entry name" value="Aminotran_5"/>
    <property type="match status" value="1"/>
</dbReference>
<evidence type="ECO:0000256" key="8">
    <source>
        <dbReference type="ARBA" id="ARBA00023306"/>
    </source>
</evidence>
<dbReference type="AlphaFoldDB" id="A0A8H6XGM5"/>
<evidence type="ECO:0000256" key="1">
    <source>
        <dbReference type="ARBA" id="ARBA00006485"/>
    </source>
</evidence>
<dbReference type="GO" id="GO:0005524">
    <property type="term" value="F:ATP binding"/>
    <property type="evidence" value="ECO:0007669"/>
    <property type="project" value="UniProtKB-UniRule"/>
</dbReference>
<keyword evidence="12" id="KW-1185">Reference proteome</keyword>
<comment type="caution">
    <text evidence="11">The sequence shown here is derived from an EMBL/GenBank/DDBJ whole genome shotgun (WGS) entry which is preliminary data.</text>
</comment>
<evidence type="ECO:0000313" key="12">
    <source>
        <dbReference type="Proteomes" id="UP000620124"/>
    </source>
</evidence>
<keyword evidence="4" id="KW-0808">Transferase</keyword>
<dbReference type="InterPro" id="IPR000192">
    <property type="entry name" value="Aminotrans_V_dom"/>
</dbReference>
<keyword evidence="2" id="KW-0723">Serine/threonine-protein kinase</keyword>
<dbReference type="GO" id="GO:0004693">
    <property type="term" value="F:cyclin-dependent protein serine/threonine kinase activity"/>
    <property type="evidence" value="ECO:0007669"/>
    <property type="project" value="TreeGrafter"/>
</dbReference>
<comment type="similarity">
    <text evidence="1">Belongs to the protein kinase superfamily. CMGC Ser/Thr protein kinase family. CDC2/CDKX subfamily.</text>
</comment>
<feature type="domain" description="Protein kinase" evidence="10">
    <location>
        <begin position="11"/>
        <end position="300"/>
    </location>
</feature>
<keyword evidence="3" id="KW-0132">Cell division</keyword>
<evidence type="ECO:0000256" key="6">
    <source>
        <dbReference type="ARBA" id="ARBA00022777"/>
    </source>
</evidence>
<dbReference type="SUPFAM" id="SSF53383">
    <property type="entry name" value="PLP-dependent transferases"/>
    <property type="match status" value="1"/>
</dbReference>
<dbReference type="Gene3D" id="3.30.200.20">
    <property type="entry name" value="Phosphorylase Kinase, domain 1"/>
    <property type="match status" value="1"/>
</dbReference>
<dbReference type="Gene3D" id="3.40.640.10">
    <property type="entry name" value="Type I PLP-dependent aspartate aminotransferase-like (Major domain)"/>
    <property type="match status" value="1"/>
</dbReference>
<dbReference type="InterPro" id="IPR015424">
    <property type="entry name" value="PyrdxlP-dep_Trfase"/>
</dbReference>
<feature type="binding site" evidence="9">
    <location>
        <position position="40"/>
    </location>
    <ligand>
        <name>ATP</name>
        <dbReference type="ChEBI" id="CHEBI:30616"/>
    </ligand>
</feature>
<dbReference type="EMBL" id="JACAZI010000019">
    <property type="protein sequence ID" value="KAF7340084.1"/>
    <property type="molecule type" value="Genomic_DNA"/>
</dbReference>